<keyword evidence="3" id="KW-0514">Muscle protein</keyword>
<feature type="domain" description="Ig-like" evidence="7">
    <location>
        <begin position="939"/>
        <end position="1010"/>
    </location>
</feature>
<dbReference type="CDD" id="cd00096">
    <property type="entry name" value="Ig"/>
    <property type="match status" value="3"/>
</dbReference>
<evidence type="ECO:0000256" key="5">
    <source>
        <dbReference type="SAM" id="MobiDB-lite"/>
    </source>
</evidence>
<feature type="domain" description="Ig-like" evidence="7">
    <location>
        <begin position="1026"/>
        <end position="1117"/>
    </location>
</feature>
<dbReference type="CDD" id="cd07380">
    <property type="entry name" value="MPP_CWF19_N"/>
    <property type="match status" value="1"/>
</dbReference>
<dbReference type="InterPro" id="IPR007110">
    <property type="entry name" value="Ig-like_dom"/>
</dbReference>
<feature type="domain" description="Ig-like" evidence="7">
    <location>
        <begin position="3123"/>
        <end position="3207"/>
    </location>
</feature>
<sequence length="4319" mass="487274">MQILKGMTRVLCCGDVHGRFSQLIKKVGTVNKKSGPFDILFCVGEFFGLSDEDNQKVINGELEFPVPTYILGPCCPSTSALYPDESVEFSSNLTYLGKRGLLNTASGLQIAYLSGTEGSSINQFQFTYDDVQDLLIPVKTQAGFIGIDILVTSMWPAEVWKHAHNTPCKEVEGSPLIARLASGLRPRYHFAGMGVHYEREPYRNHRVLLEPAQHTTRFIGLASVDNEEKQKWLYAFNLQPMRKMSRDELTAQPPNSSEFPYMEILQDFIAKEAVMILLKKDLPLHVGFVYQTLMLKNILLWQLATPVMLLCLKVHLLTITYDSQYILTYVFAIEIVALIYIFNFFYYYLFNSSYRETVFHPGNTTMAETHLLRSTGLHSQSFTEEHWTSEITSFVATAPPKFIQVIKAYRVLSTDTPTLVVEVASDPPAIFEWFCNDKPVLQDRHQFHARHGLNITTLTIDHPEQGVYKCTARNPAGLSTSYGYISVNCLFIINYRCLIKNNSIPSRQMRPPVAPGEHISRNMMSVSHHLGSNGQDGHEMLTTHQMVNVYEVNYSQRSSSVPRGVRHLERHIEVPQSPESRELEHHRAGNSSISPFKIKNTPIRENKDLPKSPSITEKLPLTLRIGQNQPLVLKVSADAIPEANFMWLINNFELKPNANVSINKPGLNQSEICLRKTLPGKYSVFARNTLGQDCCSCKVIVDYDESIKEDQQEAPTLLKKLPKETLHTSGMETPLSITVLGLAPFIFRWFINGTEVEKDEFQTIVDRNKSVLVLKRALKEGTIIAAEAKNKYGVIRSQTIIKNAENQAEATEESQVSSKVFLSKKAPVFVKCLEDIVLSVGGTLLCGVGIDKNCDPCEFEWSINSVQIIDTESRITIDSTTHESIVCINEISMLATGHLTVVAKNNYGSSVSSALLSVTQRRDEPFEMVPPNLPEESAPKIVEPLHSVSFIDGQPMVLRCRIVANPSAVIVWSKDDINVDEWVINKDVTTQGLSYYKDTEEASASESCSVGLDDLEMDRTKIIFPPKFIENLTPETDAITELGYIRLVCKVKSETPLDVTWWMNNTELHQNEKYDIYQFSDGTQILTIHGATNNDNGVYTCKAESGYGLSTSSCEVDVPEKKQYDELIKENITMCTRTIQGDSDWTSISIIEPKLDATVLIEPNKEDVSGTTEIKKHEEEFKLLVKVADSVASTLVANVFINAVKEAVKKIVEESEEESETVVDMECPPRFDTSIEEYVATQNDSIKISTTVSGYPTPFIEWYFGENKIIVTEKISMSYENGFAALNFKEIQPHQEGTYYCHATNIHGTTVLSCKLRVVSEKKGDNIRFSLAKYDKHDAQQEVVTNVFVHSKENDMEQIINIASSNKDIQKANFMALSQPVRNLESINGREEKKSVRDIHADKEVLNMEESNEDNAIVSFPTQEGQIIPLLKIEEEETQNIVLTPLPFGQDPSSTQLTTTSSTVILDKEEDSGRRSVTMPYEEKVKVIEDRLKTASSLDISPQEAVNMIMNTVIALKEQHITDETTNVDIRNPPAKFDHVVTVVEPEVVQFCLHLSASTTPSFKFIDLETILQKPSTSSDTNTLLASTKKRSANAEYRIVVLEGVSKSFQNAITWSLKKVQKLTSETPENAAYANIEVIKPSETNEKVMKIVDTEKMIPDLLQVAATASKLKFFSIQMIIQIYVKLENVTISLVRHGDTAHQQLIIEYEGAVEEEETNLNVSHLIYHRLDEESKEQVWSRRSRYSDRDEGNIVAVFVEVDACCPDQSVEIVASVNTPTEAKAANDDESSPELLDASESVTESSSAIGIQAPKFFRKLIDNQALVGNSVQFKCIVSGTPTPDVVWSVDGDIIEPNQEYDLVYEDGVCILRIHETLPEDEGEYCCEAINSAGKAITKCFLKVIKKEPRTPRHFIEHAPSLTELIDEEEQHSFDSFEWEERKANALFGAEESLDSLFESPNRLVISNSDFDVSKAINYNEDMEETNAFHKYFETAETVVNVTELEQFTSVHGLFHACIPTNYPVNVLSTNPRNNIINNNDLWKEIFNDPFSKELEDHSFEHIENSFYEPRTPLLPQKLFYRGQEIGISVTEVKKEQAQVNEKGEVEIAMKTCLETSLEFHAPVNAFSVPKKNVILKESKEIEETKTLLVPITSPDKCFIESFNIDQSDELSISNQLNSISLPERPVIHQNLEFIDKVKEIERIARQVDQELCHLSGNTSGNELSGDAQEIEKAIFKISDQLVLQNPVSEAQAEASEELLRTTLADMILNPTRTAEEEIELMKRPIRLLRRKLSDIENSLLEDVEVTNITETAQGTSIRTTSSDTPATIMTPPLKKRVPSAEYLRMTPLTSTIKDQLTCLEEMINEHLNSESPSVSEDITSGSKVQRVRSTKKRELHDLFVQINNEINTIKSFCKSKLSKKGSDAVMNVLHKVRTHVTSIVNVMSLTKKKRHKVATKDRANTEIRYHFKCPEAREKVEGIMVFKRSSMESSLANQSSTALSTSDDTWRYSTELKTSSSDKRLSNVSLQPVTEKIGVEMEANAIAEQIPFPPPRKRRTMSSEPAVCEPPVPPPRRMKLESHEKEVISDCSKDAETMELLESISEEPFAPPTKPKRSFTGDSLEALLQFSNELAKTEQGMTQHEMEISLLNELKKISVSKSKCKQENYDLIIVSDTIMEDNLIAFETRNDVIEVHYEGTYATIAFCKETALKVELEIPLCTLTTILFHIPVDDGSSVQMVCEESDYATDTDTSCLLKGTVQFFNRYSPLDPNRRSNYLKEEVEENTEDIVVNIELKSVNSEGDIGSLGSLNLCGMVIYDSHCDKKLEKTEEQISQKNVYLSTIMERSSDMTSVHTDSSDAKIKYTSDETIHMVMEENLLSQMESSVKTDDDVDRRINSRNTIRETDILSDESAIIEIEQSVTDYVEETFSYTRLSARRKLLAIISYEIRQAASATVYSDNTFDVIIEQEPEILGVNIKVIEDQVDFTSLTILSDYDCDYFDMLEPQRVFDDYTENSSLEDVEGESKTGISVSIIARSLHDGIYASLEEIPWGEVQMTVNEVDNMGRSIEDESKLNSVQFSVTVSESNADEKKSLRSQTSFNQSQNSISEIENTISTGSINIPSYVIKIGSTATITCELNNYLPPKSHIEWYKGKYHLERKAGKLDRISHDLLEVLIINNVQMTDNDLYSLKVNDDIFPVAYLIVEGQSSEEINAVIVTPPQTQFVMEGQPTVLMVQAKNTIQPVYWLKDRNPLQENNRLHFEITEGGWNKVILLETHLSDQGTYYAVLGEQSIAITLVLEHVINGLKHYLVIHDTSSSDSGLYSVSISNTEFRVAHLSVNDLATSIQAVDLIEETCVPVGAVATINCETMTEEKQIEWNKDRSPIEVAHRGPAMGNCRFLIEDSEDGHYHSLTVLSVDSEDAGEYGVIIDGVYTVVTKIKVIDSEVISQEPVQKREMDISLNLSSAKDGTDVNIAEQILLNATTTSIRKEIQKVYDIPIVSSDDVPFPSFITTKSSSTEGLQQVTTTEDGFEVIRSPNSIGSETTKFSISIQNNNTSVVVTPDFHVTENTLLPFDEENDIIMNTKINVKSNDHSEDEVLNVDITENRNDEELRAKIINEATLQAAESIAIEIIENVFTDTMSNPAAWNVAESLEQPFKISSYLERKMCNEIVESTPVSSDEDFEKVDILSDISSDIITPLENEMSKKTFEFDENRKQFSAYKKIQEPNTLGDEQLIEGELDANRTEYTPTEKQKRPYNHDSCSVLSSSRTSSRKSTSPEIEIVTNSDIEEIEQVKDVLLQQANLNGNMHENCQLETDYNKSKLENNHSEKVLIDEKATNIKVYNSENITVILELYNDYLQLSAEKTVKHGRRCKLTTFLTFDQLNQDIPMQDVNVSFDFFRGIVLESTEVNVSQIMYEDDGFRKVHSQIIVNENEQQRLRPALLNRKGPIFLYDNDRPHVSQMTLQKLNELAYESLPYPDHSSDFSPTDYHFFKHIDNILQEDYKLIEDSPTKYVGKKEFMRTGYKKRTPISYRNDEHILTMSGQQNRKHETEVATNFDQNLEIDNSKGEYDEQRPEFILPLMDGTFSGDSCTLKCIIAANPIIRLDWTVNGRPIQNDQNHELIFDDGIGILRIKNINEDFVDVTCSTLNNKGEATTCCRLKRIDFLEFTQLTDTDEKPFFLFPLKDIVTDINEVRLKCIVIGHPTPSLEWYRNGEKIDTEYIYEDGVALINIRDISKNDSIITCLATNRKGIAESCCIVRNESIDNNISKDRTAPPHFLRSLTDTITDSDSISLTVLITSVPDADVEWAENGIAVSDKLKKDLN</sequence>
<dbReference type="GO" id="GO:0007155">
    <property type="term" value="P:cell adhesion"/>
    <property type="evidence" value="ECO:0007669"/>
    <property type="project" value="UniProtKB-KW"/>
</dbReference>
<dbReference type="SMART" id="SM00408">
    <property type="entry name" value="IGc2"/>
    <property type="match status" value="6"/>
</dbReference>
<dbReference type="GO" id="GO:0003676">
    <property type="term" value="F:nucleic acid binding"/>
    <property type="evidence" value="ECO:0007669"/>
    <property type="project" value="InterPro"/>
</dbReference>
<evidence type="ECO:0000259" key="7">
    <source>
        <dbReference type="PROSITE" id="PS50835"/>
    </source>
</evidence>
<dbReference type="InterPro" id="IPR003599">
    <property type="entry name" value="Ig_sub"/>
</dbReference>
<evidence type="ECO:0000256" key="6">
    <source>
        <dbReference type="SAM" id="Phobius"/>
    </source>
</evidence>
<dbReference type="Pfam" id="PF07679">
    <property type="entry name" value="I-set"/>
    <property type="match status" value="6"/>
</dbReference>
<keyword evidence="6" id="KW-1133">Transmembrane helix</keyword>
<keyword evidence="2" id="KW-0130">Cell adhesion</keyword>
<evidence type="ECO:0000256" key="2">
    <source>
        <dbReference type="ARBA" id="ARBA00022889"/>
    </source>
</evidence>
<evidence type="ECO:0000256" key="1">
    <source>
        <dbReference type="ARBA" id="ARBA00022433"/>
    </source>
</evidence>
<feature type="domain" description="Ig-like" evidence="7">
    <location>
        <begin position="4173"/>
        <end position="4260"/>
    </location>
</feature>
<dbReference type="PANTHER" id="PTHR47633">
    <property type="entry name" value="IMMUNOGLOBULIN"/>
    <property type="match status" value="1"/>
</dbReference>
<dbReference type="Gene3D" id="3.30.420.10">
    <property type="entry name" value="Ribonuclease H-like superfamily/Ribonuclease H"/>
    <property type="match status" value="1"/>
</dbReference>
<protein>
    <submittedName>
        <fullName evidence="9">Ig-like domain-containing protein</fullName>
    </submittedName>
</protein>
<dbReference type="InterPro" id="IPR013098">
    <property type="entry name" value="Ig_I-set"/>
</dbReference>
<keyword evidence="1" id="KW-0787">Thick filament</keyword>
<feature type="transmembrane region" description="Helical" evidence="6">
    <location>
        <begin position="299"/>
        <end position="319"/>
    </location>
</feature>
<name>A0A1I7WAP6_HETBA</name>
<dbReference type="Gene3D" id="2.60.40.10">
    <property type="entry name" value="Immunoglobulins"/>
    <property type="match status" value="12"/>
</dbReference>
<dbReference type="GO" id="GO:0032982">
    <property type="term" value="C:myosin filament"/>
    <property type="evidence" value="ECO:0007669"/>
    <property type="project" value="UniProtKB-KW"/>
</dbReference>
<dbReference type="FunFam" id="2.60.40.10:FF:000107">
    <property type="entry name" value="Myosin, light chain kinase a"/>
    <property type="match status" value="2"/>
</dbReference>
<feature type="compositionally biased region" description="Low complexity" evidence="5">
    <location>
        <begin position="3755"/>
        <end position="3771"/>
    </location>
</feature>
<accession>A0A1I7WAP6</accession>
<dbReference type="InterPro" id="IPR003598">
    <property type="entry name" value="Ig_sub2"/>
</dbReference>
<feature type="transmembrane region" description="Helical" evidence="6">
    <location>
        <begin position="326"/>
        <end position="349"/>
    </location>
</feature>
<feature type="domain" description="Ig-like" evidence="7">
    <location>
        <begin position="1811"/>
        <end position="1894"/>
    </location>
</feature>
<dbReference type="Proteomes" id="UP000095283">
    <property type="component" value="Unplaced"/>
</dbReference>
<keyword evidence="6" id="KW-0472">Membrane</keyword>
<keyword evidence="8" id="KW-1185">Reference proteome</keyword>
<organism evidence="8 9">
    <name type="scientific">Heterorhabditis bacteriophora</name>
    <name type="common">Entomopathogenic nematode worm</name>
    <dbReference type="NCBI Taxonomy" id="37862"/>
    <lineage>
        <taxon>Eukaryota</taxon>
        <taxon>Metazoa</taxon>
        <taxon>Ecdysozoa</taxon>
        <taxon>Nematoda</taxon>
        <taxon>Chromadorea</taxon>
        <taxon>Rhabditida</taxon>
        <taxon>Rhabditina</taxon>
        <taxon>Rhabditomorpha</taxon>
        <taxon>Strongyloidea</taxon>
        <taxon>Heterorhabditidae</taxon>
        <taxon>Heterorhabditis</taxon>
    </lineage>
</organism>
<dbReference type="PROSITE" id="PS50835">
    <property type="entry name" value="IG_LIKE"/>
    <property type="match status" value="8"/>
</dbReference>
<keyword evidence="6" id="KW-0812">Transmembrane</keyword>
<evidence type="ECO:0000313" key="8">
    <source>
        <dbReference type="Proteomes" id="UP000095283"/>
    </source>
</evidence>
<evidence type="ECO:0000256" key="4">
    <source>
        <dbReference type="ARBA" id="ARBA00023319"/>
    </source>
</evidence>
<dbReference type="InterPro" id="IPR036397">
    <property type="entry name" value="RNaseH_sf"/>
</dbReference>
<reference evidence="9" key="1">
    <citation type="submission" date="2016-11" db="UniProtKB">
        <authorList>
            <consortium name="WormBaseParasite"/>
        </authorList>
    </citation>
    <scope>IDENTIFICATION</scope>
</reference>
<dbReference type="InterPro" id="IPR036179">
    <property type="entry name" value="Ig-like_dom_sf"/>
</dbReference>
<feature type="compositionally biased region" description="Basic and acidic residues" evidence="5">
    <location>
        <begin position="576"/>
        <end position="587"/>
    </location>
</feature>
<feature type="domain" description="Ig-like" evidence="7">
    <location>
        <begin position="1229"/>
        <end position="1313"/>
    </location>
</feature>
<proteinExistence type="predicted"/>
<feature type="domain" description="Ig-like" evidence="7">
    <location>
        <begin position="400"/>
        <end position="486"/>
    </location>
</feature>
<evidence type="ECO:0000313" key="9">
    <source>
        <dbReference type="WBParaSite" id="Hba_01759"/>
    </source>
</evidence>
<dbReference type="FunFam" id="2.60.40.10:FF:000557">
    <property type="entry name" value="Myosin binding protein Ha"/>
    <property type="match status" value="1"/>
</dbReference>
<dbReference type="WBParaSite" id="Hba_01759">
    <property type="protein sequence ID" value="Hba_01759"/>
    <property type="gene ID" value="Hba_01759"/>
</dbReference>
<dbReference type="PANTHER" id="PTHR47633:SF4">
    <property type="entry name" value="MYOPALLADIN ISOFORM X1"/>
    <property type="match status" value="1"/>
</dbReference>
<dbReference type="SUPFAM" id="SSF48726">
    <property type="entry name" value="Immunoglobulin"/>
    <property type="match status" value="11"/>
</dbReference>
<dbReference type="SMART" id="SM00409">
    <property type="entry name" value="IG"/>
    <property type="match status" value="9"/>
</dbReference>
<dbReference type="InterPro" id="IPR013783">
    <property type="entry name" value="Ig-like_fold"/>
</dbReference>
<feature type="region of interest" description="Disordered" evidence="5">
    <location>
        <begin position="576"/>
        <end position="612"/>
    </location>
</feature>
<evidence type="ECO:0000256" key="3">
    <source>
        <dbReference type="ARBA" id="ARBA00023179"/>
    </source>
</evidence>
<keyword evidence="4" id="KW-0393">Immunoglobulin domain</keyword>
<feature type="compositionally biased region" description="Basic and acidic residues" evidence="5">
    <location>
        <begin position="3741"/>
        <end position="3752"/>
    </location>
</feature>
<feature type="region of interest" description="Disordered" evidence="5">
    <location>
        <begin position="2545"/>
        <end position="2570"/>
    </location>
</feature>
<feature type="region of interest" description="Disordered" evidence="5">
    <location>
        <begin position="3741"/>
        <end position="3772"/>
    </location>
</feature>
<feature type="domain" description="Ig-like" evidence="7">
    <location>
        <begin position="4070"/>
        <end position="4156"/>
    </location>
</feature>